<proteinExistence type="predicted"/>
<reference evidence="2" key="1">
    <citation type="journal article" date="2024" name="Front. Bioeng. Biotechnol.">
        <title>Genome-scale model development and genomic sequencing of the oleaginous clade Lipomyces.</title>
        <authorList>
            <person name="Czajka J.J."/>
            <person name="Han Y."/>
            <person name="Kim J."/>
            <person name="Mondo S.J."/>
            <person name="Hofstad B.A."/>
            <person name="Robles A."/>
            <person name="Haridas S."/>
            <person name="Riley R."/>
            <person name="LaButti K."/>
            <person name="Pangilinan J."/>
            <person name="Andreopoulos W."/>
            <person name="Lipzen A."/>
            <person name="Yan J."/>
            <person name="Wang M."/>
            <person name="Ng V."/>
            <person name="Grigoriev I.V."/>
            <person name="Spatafora J.W."/>
            <person name="Magnuson J.K."/>
            <person name="Baker S.E."/>
            <person name="Pomraning K.R."/>
        </authorList>
    </citation>
    <scope>NUCLEOTIDE SEQUENCE [LARGE SCALE GENOMIC DNA]</scope>
    <source>
        <strain evidence="2">CBS 10300</strain>
    </source>
</reference>
<gene>
    <name evidence="1" type="ORF">V1517DRAFT_325043</name>
</gene>
<accession>A0ACC3TL62</accession>
<evidence type="ECO:0000313" key="1">
    <source>
        <dbReference type="EMBL" id="KAK9321919.1"/>
    </source>
</evidence>
<evidence type="ECO:0000313" key="2">
    <source>
        <dbReference type="Proteomes" id="UP001489719"/>
    </source>
</evidence>
<keyword evidence="2" id="KW-1185">Reference proteome</keyword>
<sequence length="496" mass="52903">MRFFSTATALAATAATLFYASGSAAINTIEISGRYFVDSVTGEPFFIKGVDYQPGGSSSFESGADPLSDADVCARDIYLLQNLGVNTVRIYSVDPTLNHDECMTLLASAGIYLILDVNTPIYGQYLDRWQPWTTYTEAYLDHIFQVAEAFSGYNNTLAFFAGNEVINDNTSAEASPNYVKAVVRDLKAYITNNIKRQIPVGYSAADVLEFRVPLAAYFECGPAGEAVDFYGVNSYQWCGDQTFKSAEYDVLVEDYTNYTIPLFLSEFGCNNVLPRTFQEVGAIFSNEFSVVFSGGLVYEYTQESSNYGLVNISSSDGSAQERHDYVALSTAYASVTTTGLATGSATARPTTCATSYAYINGNTTLPDTPAATLIADGLNSTYNRGKYVEITVKSTNYTIYAYNGDEVTDKSVTENYSIDISDASAIDQTDKSNSSASTGDSPSSSSGSDTSSGGATATGSASSATSSSAAIANLVRSSEKMGATAVFAVILGLVFA</sequence>
<organism evidence="1 2">
    <name type="scientific">Lipomyces orientalis</name>
    <dbReference type="NCBI Taxonomy" id="1233043"/>
    <lineage>
        <taxon>Eukaryota</taxon>
        <taxon>Fungi</taxon>
        <taxon>Dikarya</taxon>
        <taxon>Ascomycota</taxon>
        <taxon>Saccharomycotina</taxon>
        <taxon>Lipomycetes</taxon>
        <taxon>Lipomycetales</taxon>
        <taxon>Lipomycetaceae</taxon>
        <taxon>Lipomyces</taxon>
    </lineage>
</organism>
<dbReference type="EMBL" id="MU970087">
    <property type="protein sequence ID" value="KAK9321919.1"/>
    <property type="molecule type" value="Genomic_DNA"/>
</dbReference>
<dbReference type="Proteomes" id="UP001489719">
    <property type="component" value="Unassembled WGS sequence"/>
</dbReference>
<comment type="caution">
    <text evidence="1">The sequence shown here is derived from an EMBL/GenBank/DDBJ whole genome shotgun (WGS) entry which is preliminary data.</text>
</comment>
<protein>
    <submittedName>
        <fullName evidence="1">Glucanosyltransferase-domain-containing protein</fullName>
    </submittedName>
</protein>
<name>A0ACC3TL62_9ASCO</name>